<evidence type="ECO:0000313" key="1">
    <source>
        <dbReference type="EMBL" id="BAV40657.1"/>
    </source>
</evidence>
<reference evidence="1 2" key="1">
    <citation type="submission" date="2016-08" db="EMBL/GenBank/DDBJ databases">
        <title>Complete genome sequence of Mycobacterium shinshuense, a subspecies of M. ulcerans.</title>
        <authorList>
            <person name="Yoshida M."/>
            <person name="Ogura Y."/>
            <person name="Hayashi T."/>
            <person name="Hoshino Y."/>
        </authorList>
    </citation>
    <scope>NUCLEOTIDE SEQUENCE [LARGE SCALE GENOMIC DNA]</scope>
    <source>
        <strain evidence="2">ATCC 33728</strain>
    </source>
</reference>
<evidence type="ECO:0000313" key="2">
    <source>
        <dbReference type="Proteomes" id="UP000218067"/>
    </source>
</evidence>
<evidence type="ECO:0008006" key="3">
    <source>
        <dbReference type="Google" id="ProtNLM"/>
    </source>
</evidence>
<organism evidence="1 2">
    <name type="scientific">Mycobacterium ulcerans subsp. shinshuense</name>
    <dbReference type="NCBI Taxonomy" id="1124626"/>
    <lineage>
        <taxon>Bacteria</taxon>
        <taxon>Bacillati</taxon>
        <taxon>Actinomycetota</taxon>
        <taxon>Actinomycetes</taxon>
        <taxon>Mycobacteriales</taxon>
        <taxon>Mycobacteriaceae</taxon>
        <taxon>Mycobacterium</taxon>
        <taxon>Mycobacterium ulcerans group</taxon>
    </lineage>
</organism>
<protein>
    <recommendedName>
        <fullName evidence="3">SnoaL-like domain-containing protein</fullName>
    </recommendedName>
</protein>
<dbReference type="EMBL" id="AP017624">
    <property type="protein sequence ID" value="BAV40657.1"/>
    <property type="molecule type" value="Genomic_DNA"/>
</dbReference>
<sequence length="130" mass="14988">MSIALLREMFEKMVVAKNAELIGHYYDPDFVMYSEGLRQEFAEFSEGHRKIYASAISYAIEYDEDAWVQSPDRVAGRVWITTSRPGEKPTRIEVSHRRIPRRPHPPNLGDNMAELAQCGRARRLLIGPVR</sequence>
<accession>A0A1B4Y0S8</accession>
<dbReference type="InterPro" id="IPR032710">
    <property type="entry name" value="NTF2-like_dom_sf"/>
</dbReference>
<proteinExistence type="predicted"/>
<name>A0A1B4Y0S8_MYCUL</name>
<dbReference type="Proteomes" id="UP000218067">
    <property type="component" value="Chromosome"/>
</dbReference>
<dbReference type="Gene3D" id="3.10.450.50">
    <property type="match status" value="1"/>
</dbReference>
<dbReference type="SUPFAM" id="SSF54427">
    <property type="entry name" value="NTF2-like"/>
    <property type="match status" value="1"/>
</dbReference>
<dbReference type="AlphaFoldDB" id="A0A1B4Y0S8"/>
<gene>
    <name evidence="1" type="ORF">SHTP_1391</name>
</gene>